<dbReference type="OrthoDB" id="5181477at2"/>
<evidence type="ECO:0000313" key="6">
    <source>
        <dbReference type="EMBL" id="KUP96517.1"/>
    </source>
</evidence>
<dbReference type="AlphaFoldDB" id="A0A147KGU1"/>
<dbReference type="Gene3D" id="1.10.10.60">
    <property type="entry name" value="Homeodomain-like"/>
    <property type="match status" value="1"/>
</dbReference>
<keyword evidence="2 4" id="KW-0238">DNA-binding</keyword>
<keyword evidence="7" id="KW-1185">Reference proteome</keyword>
<evidence type="ECO:0000313" key="7">
    <source>
        <dbReference type="Proteomes" id="UP000074382"/>
    </source>
</evidence>
<sequence>MPAPQKLPEKTRARREELLDGLRRLFLAEGFSAFSVSDMAERLHCSKSTLYLVAPSKEQIVVAAVRSYFKRAAERIEARVAESQDPRRLAVYLEAVASELEPASEQFYADLAAFAPANEVYQENTLVAARRVRELVAEGVAAGVLRPVDAAFVGSAVAQIMTGIQNGTIKAATGLDDAEAYRHLADLVMASLTREPTGSHA</sequence>
<dbReference type="STRING" id="665004.AC529_12270"/>
<keyword evidence="3" id="KW-0804">Transcription</keyword>
<proteinExistence type="predicted"/>
<protein>
    <submittedName>
        <fullName evidence="6">TetR family transcriptional regulator</fullName>
    </submittedName>
</protein>
<dbReference type="InterPro" id="IPR036271">
    <property type="entry name" value="Tet_transcr_reg_TetR-rel_C_sf"/>
</dbReference>
<evidence type="ECO:0000256" key="4">
    <source>
        <dbReference type="PROSITE-ProRule" id="PRU00335"/>
    </source>
</evidence>
<dbReference type="InterPro" id="IPR050109">
    <property type="entry name" value="HTH-type_TetR-like_transc_reg"/>
</dbReference>
<gene>
    <name evidence="6" type="ORF">AC529_12270</name>
</gene>
<evidence type="ECO:0000259" key="5">
    <source>
        <dbReference type="PROSITE" id="PS50977"/>
    </source>
</evidence>
<accession>A0A147KGU1</accession>
<dbReference type="EMBL" id="LGEM01000089">
    <property type="protein sequence ID" value="KUP96517.1"/>
    <property type="molecule type" value="Genomic_DNA"/>
</dbReference>
<dbReference type="GO" id="GO:0003700">
    <property type="term" value="F:DNA-binding transcription factor activity"/>
    <property type="evidence" value="ECO:0007669"/>
    <property type="project" value="TreeGrafter"/>
</dbReference>
<dbReference type="PANTHER" id="PTHR30055">
    <property type="entry name" value="HTH-TYPE TRANSCRIPTIONAL REGULATOR RUTR"/>
    <property type="match status" value="1"/>
</dbReference>
<dbReference type="Gene3D" id="1.10.357.10">
    <property type="entry name" value="Tetracycline Repressor, domain 2"/>
    <property type="match status" value="1"/>
</dbReference>
<dbReference type="SUPFAM" id="SSF46689">
    <property type="entry name" value="Homeodomain-like"/>
    <property type="match status" value="1"/>
</dbReference>
<reference evidence="7" key="1">
    <citation type="journal article" date="2017" name="Acta Aliment.">
        <title>Plant polysaccharide degrading enzyme system of Thermpbifida cellulosilytica TB100 revealed by de novo genome project data.</title>
        <authorList>
            <person name="Toth A."/>
            <person name="Baka E."/>
            <person name="Luzics S."/>
            <person name="Bata-Vidacs I."/>
            <person name="Nagy I."/>
            <person name="Balint B."/>
            <person name="Herceg R."/>
            <person name="Olasz F."/>
            <person name="Wilk T."/>
            <person name="Nagy T."/>
            <person name="Kriszt B."/>
            <person name="Nagy I."/>
            <person name="Kukolya J."/>
        </authorList>
    </citation>
    <scope>NUCLEOTIDE SEQUENCE [LARGE SCALE GENOMIC DNA]</scope>
    <source>
        <strain evidence="7">TB100</strain>
    </source>
</reference>
<evidence type="ECO:0000256" key="3">
    <source>
        <dbReference type="ARBA" id="ARBA00023163"/>
    </source>
</evidence>
<dbReference type="Proteomes" id="UP000074382">
    <property type="component" value="Unassembled WGS sequence"/>
</dbReference>
<dbReference type="InterPro" id="IPR009057">
    <property type="entry name" value="Homeodomain-like_sf"/>
</dbReference>
<dbReference type="RefSeq" id="WP_068754033.1">
    <property type="nucleotide sequence ID" value="NZ_KQ950180.1"/>
</dbReference>
<evidence type="ECO:0000256" key="1">
    <source>
        <dbReference type="ARBA" id="ARBA00023015"/>
    </source>
</evidence>
<evidence type="ECO:0000256" key="2">
    <source>
        <dbReference type="ARBA" id="ARBA00023125"/>
    </source>
</evidence>
<feature type="DNA-binding region" description="H-T-H motif" evidence="4">
    <location>
        <begin position="35"/>
        <end position="54"/>
    </location>
</feature>
<organism evidence="6 7">
    <name type="scientific">Thermobifida cellulosilytica TB100</name>
    <dbReference type="NCBI Taxonomy" id="665004"/>
    <lineage>
        <taxon>Bacteria</taxon>
        <taxon>Bacillati</taxon>
        <taxon>Actinomycetota</taxon>
        <taxon>Actinomycetes</taxon>
        <taxon>Streptosporangiales</taxon>
        <taxon>Nocardiopsidaceae</taxon>
        <taxon>Thermobifida</taxon>
    </lineage>
</organism>
<feature type="domain" description="HTH tetR-type" evidence="5">
    <location>
        <begin position="12"/>
        <end position="72"/>
    </location>
</feature>
<dbReference type="PROSITE" id="PS50977">
    <property type="entry name" value="HTH_TETR_2"/>
    <property type="match status" value="1"/>
</dbReference>
<dbReference type="GO" id="GO:0000976">
    <property type="term" value="F:transcription cis-regulatory region binding"/>
    <property type="evidence" value="ECO:0007669"/>
    <property type="project" value="TreeGrafter"/>
</dbReference>
<name>A0A147KGU1_THECS</name>
<dbReference type="PATRIC" id="fig|665004.4.peg.1166"/>
<dbReference type="SUPFAM" id="SSF48498">
    <property type="entry name" value="Tetracyclin repressor-like, C-terminal domain"/>
    <property type="match status" value="1"/>
</dbReference>
<dbReference type="InterPro" id="IPR001647">
    <property type="entry name" value="HTH_TetR"/>
</dbReference>
<keyword evidence="1" id="KW-0805">Transcription regulation</keyword>
<dbReference type="PANTHER" id="PTHR30055:SF234">
    <property type="entry name" value="HTH-TYPE TRANSCRIPTIONAL REGULATOR BETI"/>
    <property type="match status" value="1"/>
</dbReference>
<dbReference type="Pfam" id="PF00440">
    <property type="entry name" value="TetR_N"/>
    <property type="match status" value="1"/>
</dbReference>
<comment type="caution">
    <text evidence="6">The sequence shown here is derived from an EMBL/GenBank/DDBJ whole genome shotgun (WGS) entry which is preliminary data.</text>
</comment>